<protein>
    <recommendedName>
        <fullName evidence="8">Major facilitator superfamily (MFS) profile domain-containing protein</fullName>
    </recommendedName>
</protein>
<feature type="transmembrane region" description="Helical" evidence="5">
    <location>
        <begin position="321"/>
        <end position="342"/>
    </location>
</feature>
<organism evidence="6">
    <name type="scientific">Absidia glauca</name>
    <name type="common">Pin mould</name>
    <dbReference type="NCBI Taxonomy" id="4829"/>
    <lineage>
        <taxon>Eukaryota</taxon>
        <taxon>Fungi</taxon>
        <taxon>Fungi incertae sedis</taxon>
        <taxon>Mucoromycota</taxon>
        <taxon>Mucoromycotina</taxon>
        <taxon>Mucoromycetes</taxon>
        <taxon>Mucorales</taxon>
        <taxon>Cunninghamellaceae</taxon>
        <taxon>Absidia</taxon>
    </lineage>
</organism>
<keyword evidence="3 5" id="KW-1133">Transmembrane helix</keyword>
<dbReference type="InterPro" id="IPR049680">
    <property type="entry name" value="FLVCR1-2_SLC49-like"/>
</dbReference>
<dbReference type="PROSITE" id="PS51257">
    <property type="entry name" value="PROKAR_LIPOPROTEIN"/>
    <property type="match status" value="1"/>
</dbReference>
<sequence length="427" mass="46072">MTHLSRNESSSSSTNGSVACTMVDKAPAPKTYRQAWVVLFFLVFLRTSVSVFQFTFSVVPGVSAEFFHVSLTAINWLSNSQGLVYVFVSFFTGWIFEKWGVKRSLIAAGAISTFGAGLRYVAVIINPPSFALTMLGQVIGSIAAPLSLNITTMFASTWFTQNMRATAGMFVASNYGAILGMFVIPPLVTDVSKIPMMTLMVVILSAVSFVPLLVLPSKPPSPPSTILIDPHSKTDSPSFFKGLCNLGKNPNFCLLFLVHGLNVGNSIALGTIFTQIISPFGYTDAQAGQLNAVSFFAGTLGCSVAGPVLDLTKQHKLFLKLIAPMVMVTSIGYVFLASYPVADATTNSILWQGAQVFGFLIVLVMDYLRAGPDAQPPHHMLHALIFQAVLAVIMTLLSFGFRGRMARSDAIRLAESTSEKESLPHIK</sequence>
<dbReference type="SUPFAM" id="SSF103473">
    <property type="entry name" value="MFS general substrate transporter"/>
    <property type="match status" value="1"/>
</dbReference>
<feature type="transmembrane region" description="Helical" evidence="5">
    <location>
        <begin position="167"/>
        <end position="188"/>
    </location>
</feature>
<feature type="transmembrane region" description="Helical" evidence="5">
    <location>
        <begin position="252"/>
        <end position="277"/>
    </location>
</feature>
<comment type="subcellular location">
    <subcellularLocation>
        <location evidence="1">Membrane</location>
        <topology evidence="1">Multi-pass membrane protein</topology>
    </subcellularLocation>
</comment>
<dbReference type="PANTHER" id="PTHR10924:SF6">
    <property type="entry name" value="SOLUTE CARRIER FAMILY 49 MEMBER A3"/>
    <property type="match status" value="1"/>
</dbReference>
<feature type="transmembrane region" description="Helical" evidence="5">
    <location>
        <begin position="380"/>
        <end position="401"/>
    </location>
</feature>
<feature type="transmembrane region" description="Helical" evidence="5">
    <location>
        <begin position="348"/>
        <end position="368"/>
    </location>
</feature>
<evidence type="ECO:0000256" key="3">
    <source>
        <dbReference type="ARBA" id="ARBA00022989"/>
    </source>
</evidence>
<feature type="transmembrane region" description="Helical" evidence="5">
    <location>
        <begin position="194"/>
        <end position="215"/>
    </location>
</feature>
<evidence type="ECO:0000256" key="2">
    <source>
        <dbReference type="ARBA" id="ARBA00022692"/>
    </source>
</evidence>
<dbReference type="OrthoDB" id="422206at2759"/>
<dbReference type="GO" id="GO:0022857">
    <property type="term" value="F:transmembrane transporter activity"/>
    <property type="evidence" value="ECO:0007669"/>
    <property type="project" value="InterPro"/>
</dbReference>
<reference evidence="6" key="1">
    <citation type="submission" date="2016-04" db="EMBL/GenBank/DDBJ databases">
        <authorList>
            <person name="Evans L.H."/>
            <person name="Alamgir A."/>
            <person name="Owens N."/>
            <person name="Weber N.D."/>
            <person name="Virtaneva K."/>
            <person name="Barbian K."/>
            <person name="Babar A."/>
            <person name="Rosenke K."/>
        </authorList>
    </citation>
    <scope>NUCLEOTIDE SEQUENCE [LARGE SCALE GENOMIC DNA]</scope>
    <source>
        <strain evidence="6">CBS 101.48</strain>
    </source>
</reference>
<feature type="transmembrane region" description="Helical" evidence="5">
    <location>
        <begin position="76"/>
        <end position="96"/>
    </location>
</feature>
<evidence type="ECO:0000256" key="1">
    <source>
        <dbReference type="ARBA" id="ARBA00004141"/>
    </source>
</evidence>
<proteinExistence type="predicted"/>
<dbReference type="InterPro" id="IPR011701">
    <property type="entry name" value="MFS"/>
</dbReference>
<dbReference type="Proteomes" id="UP000078561">
    <property type="component" value="Unassembled WGS sequence"/>
</dbReference>
<gene>
    <name evidence="6" type="primary">ABSGL_14355.1 scaffold 14478</name>
</gene>
<dbReference type="PANTHER" id="PTHR10924">
    <property type="entry name" value="MAJOR FACILITATOR SUPERFAMILY PROTEIN-RELATED"/>
    <property type="match status" value="1"/>
</dbReference>
<dbReference type="Gene3D" id="1.20.1250.20">
    <property type="entry name" value="MFS general substrate transporter like domains"/>
    <property type="match status" value="1"/>
</dbReference>
<feature type="transmembrane region" description="Helical" evidence="5">
    <location>
        <begin position="131"/>
        <end position="155"/>
    </location>
</feature>
<evidence type="ECO:0008006" key="8">
    <source>
        <dbReference type="Google" id="ProtNLM"/>
    </source>
</evidence>
<dbReference type="EMBL" id="LT554917">
    <property type="protein sequence ID" value="SAM08691.1"/>
    <property type="molecule type" value="Genomic_DNA"/>
</dbReference>
<evidence type="ECO:0000313" key="6">
    <source>
        <dbReference type="EMBL" id="SAM08691.1"/>
    </source>
</evidence>
<feature type="transmembrane region" description="Helical" evidence="5">
    <location>
        <begin position="35"/>
        <end position="56"/>
    </location>
</feature>
<dbReference type="Pfam" id="PF07690">
    <property type="entry name" value="MFS_1"/>
    <property type="match status" value="1"/>
</dbReference>
<accession>A0A163MU43</accession>
<dbReference type="AlphaFoldDB" id="A0A163MU43"/>
<evidence type="ECO:0000313" key="7">
    <source>
        <dbReference type="Proteomes" id="UP000078561"/>
    </source>
</evidence>
<feature type="transmembrane region" description="Helical" evidence="5">
    <location>
        <begin position="105"/>
        <end position="125"/>
    </location>
</feature>
<dbReference type="InParanoid" id="A0A163MU43"/>
<evidence type="ECO:0000256" key="5">
    <source>
        <dbReference type="SAM" id="Phobius"/>
    </source>
</evidence>
<keyword evidence="2 5" id="KW-0812">Transmembrane</keyword>
<dbReference type="GO" id="GO:0016020">
    <property type="term" value="C:membrane"/>
    <property type="evidence" value="ECO:0007669"/>
    <property type="project" value="UniProtKB-SubCell"/>
</dbReference>
<evidence type="ECO:0000256" key="4">
    <source>
        <dbReference type="ARBA" id="ARBA00023136"/>
    </source>
</evidence>
<dbReference type="InterPro" id="IPR036259">
    <property type="entry name" value="MFS_trans_sf"/>
</dbReference>
<keyword evidence="4 5" id="KW-0472">Membrane</keyword>
<name>A0A163MU43_ABSGL</name>
<keyword evidence="7" id="KW-1185">Reference proteome</keyword>